<reference evidence="2" key="1">
    <citation type="submission" date="2016-02" db="EMBL/GenBank/DDBJ databases">
        <title>Comparative genomics of biotechnologically important yeasts.</title>
        <authorList>
            <consortium name="DOE Joint Genome Institute"/>
            <person name="Riley R."/>
            <person name="Haridas S."/>
            <person name="Wolfe K.H."/>
            <person name="Lopes M.R."/>
            <person name="Hittinger C.T."/>
            <person name="Goker M."/>
            <person name="Salamov A."/>
            <person name="Wisecaver J."/>
            <person name="Long T.M."/>
            <person name="Aerts A.L."/>
            <person name="Barry K."/>
            <person name="Choi C."/>
            <person name="Clum A."/>
            <person name="Coughlan A.Y."/>
            <person name="Deshpande S."/>
            <person name="Douglass A.P."/>
            <person name="Hanson S.J."/>
            <person name="Klenk H.-P."/>
            <person name="Labutti K."/>
            <person name="Lapidus A."/>
            <person name="Lindquist E."/>
            <person name="Lipzen A."/>
            <person name="Meier-Kolthoff J.P."/>
            <person name="Ohm R.A."/>
            <person name="Otillar R.P."/>
            <person name="Pangilinan J."/>
            <person name="Peng Y."/>
            <person name="Rokas A."/>
            <person name="Rosa C.A."/>
            <person name="Scheuner C."/>
            <person name="Sibirny A.A."/>
            <person name="Slot J.C."/>
            <person name="Stielow J.B."/>
            <person name="Sun H."/>
            <person name="Kurtzman C.P."/>
            <person name="Blackwell M."/>
            <person name="Jeffries T.W."/>
            <person name="Grigoriev I.V."/>
        </authorList>
    </citation>
    <scope>NUCLEOTIDE SEQUENCE [LARGE SCALE GENOMIC DNA]</scope>
    <source>
        <strain evidence="2">NRRL Y-17796</strain>
    </source>
</reference>
<proteinExistence type="predicted"/>
<sequence length="555" mass="62472">MSSVPHSTFIRRTRDRREVSTVSVEFAASLVDKTTNTWPQAIEIYNAIKRQFPDHPFIDYFKEKNFSMLDTRVRKLKRTAERRYGLNVTYRASSENKGEGHISADELECYKKLIEDKLRAANPRTSDLTIKSYRNTLGRIATHYANDPGRLKADIINRVPSLSETRIRLVALNKALYTLGIKTIPEMDTNWVYVEAGKVTKEYSDSQKQGTVSARETREYMTYDELCTSVAAITDPILKAYWTLWIRVPARASMATARMKDSPDYDGNVVSLQDGNTVHVVLRKYKTAATYGEIVVDVEDREVYHACAKAFRISKALQGNREDALAFAREGSDANINFSSRSLKALRDANNAAYPDRQTPCKVTSQILRKMLGSKTWDDPSWVSANIRTVAVQYFQHSVDMHVSYKRFMRAFGSGDNEDEENGDNEENGDHRVIERAPSPVATIVVKSERQLARDDVAIVDYSDVETVFAPSPVAATIVKSETQLVEDDVAIAEHSDVETVFASSPVAATIVKSETQLVEDDVAADNHSDVETVYASSLVAPGFGKWLQRRYIVR</sequence>
<evidence type="ECO:0000313" key="2">
    <source>
        <dbReference type="Proteomes" id="UP000095023"/>
    </source>
</evidence>
<dbReference type="AlphaFoldDB" id="A0A1E4TDR3"/>
<name>A0A1E4TDR3_9ASCO</name>
<dbReference type="EMBL" id="KV453842">
    <property type="protein sequence ID" value="ODV89843.1"/>
    <property type="molecule type" value="Genomic_DNA"/>
</dbReference>
<protein>
    <submittedName>
        <fullName evidence="1">Uncharacterized protein</fullName>
    </submittedName>
</protein>
<organism evidence="1 2">
    <name type="scientific">Tortispora caseinolytica NRRL Y-17796</name>
    <dbReference type="NCBI Taxonomy" id="767744"/>
    <lineage>
        <taxon>Eukaryota</taxon>
        <taxon>Fungi</taxon>
        <taxon>Dikarya</taxon>
        <taxon>Ascomycota</taxon>
        <taxon>Saccharomycotina</taxon>
        <taxon>Trigonopsidomycetes</taxon>
        <taxon>Trigonopsidales</taxon>
        <taxon>Trigonopsidaceae</taxon>
        <taxon>Tortispora</taxon>
    </lineage>
</organism>
<accession>A0A1E4TDR3</accession>
<keyword evidence="2" id="KW-1185">Reference proteome</keyword>
<evidence type="ECO:0000313" key="1">
    <source>
        <dbReference type="EMBL" id="ODV89843.1"/>
    </source>
</evidence>
<dbReference type="Proteomes" id="UP000095023">
    <property type="component" value="Unassembled WGS sequence"/>
</dbReference>
<gene>
    <name evidence="1" type="ORF">CANCADRAFT_30973</name>
</gene>